<dbReference type="SUPFAM" id="SSF56112">
    <property type="entry name" value="Protein kinase-like (PK-like)"/>
    <property type="match status" value="1"/>
</dbReference>
<organism evidence="2 3">
    <name type="scientific">Staphylotrichum longicolle</name>
    <dbReference type="NCBI Taxonomy" id="669026"/>
    <lineage>
        <taxon>Eukaryota</taxon>
        <taxon>Fungi</taxon>
        <taxon>Dikarya</taxon>
        <taxon>Ascomycota</taxon>
        <taxon>Pezizomycotina</taxon>
        <taxon>Sordariomycetes</taxon>
        <taxon>Sordariomycetidae</taxon>
        <taxon>Sordariales</taxon>
        <taxon>Chaetomiaceae</taxon>
        <taxon>Staphylotrichum</taxon>
    </lineage>
</organism>
<comment type="caution">
    <text evidence="2">The sequence shown here is derived from an EMBL/GenBank/DDBJ whole genome shotgun (WGS) entry which is preliminary data.</text>
</comment>
<evidence type="ECO:0008006" key="4">
    <source>
        <dbReference type="Google" id="ProtNLM"/>
    </source>
</evidence>
<dbReference type="AlphaFoldDB" id="A0AAD4I459"/>
<sequence length="403" mass="45762">MYPDWPQSPADLVPLPRCDGPKLSAFDFHGPQEIEFLEHLGEGGHSHVFKVNILGCVYALKLFRFVYDDDWLGPEANDDEDQDDIKVLSAFYEYSEPFSAECRAYGRLQEAGHEDLAVPCFGYVLLDERHERAVMDKFSDLDLDFNGNGDYPGYYDMRSRFLGRDGRAPPIRGIVKALGRAEEHMRTSDARRILREVVSLQQLGIFHVDVAHRQLIDGKIADFSTAVTTPHFLTNPELNPSLTPEWISAMEFETFRFCLADYWQFDDMVEEWNDEHDDPRDKVKVSALPGTRGRQSTYGLRSTPSRERVYSLVDPRRLGWGASATLSSRRVAGGGTGQKGDGGTGGVSGRAISKPRRRLVARPPRWYYDCDPQTAAKLKTTRGYSLTLSWWAKDGLIFPRKRR</sequence>
<evidence type="ECO:0000313" key="2">
    <source>
        <dbReference type="EMBL" id="KAG7292935.1"/>
    </source>
</evidence>
<feature type="compositionally biased region" description="Gly residues" evidence="1">
    <location>
        <begin position="332"/>
        <end position="348"/>
    </location>
</feature>
<proteinExistence type="predicted"/>
<keyword evidence="3" id="KW-1185">Reference proteome</keyword>
<reference evidence="2" key="1">
    <citation type="submission" date="2023-02" db="EMBL/GenBank/DDBJ databases">
        <authorList>
            <person name="Palmer J.M."/>
        </authorList>
    </citation>
    <scope>NUCLEOTIDE SEQUENCE</scope>
    <source>
        <strain evidence="2">FW57</strain>
    </source>
</reference>
<evidence type="ECO:0000313" key="3">
    <source>
        <dbReference type="Proteomes" id="UP001197093"/>
    </source>
</evidence>
<feature type="region of interest" description="Disordered" evidence="1">
    <location>
        <begin position="329"/>
        <end position="355"/>
    </location>
</feature>
<protein>
    <recommendedName>
        <fullName evidence="4">Protein kinase domain-containing protein</fullName>
    </recommendedName>
</protein>
<dbReference type="Proteomes" id="UP001197093">
    <property type="component" value="Unassembled WGS sequence"/>
</dbReference>
<dbReference type="EMBL" id="JAHCVI010000001">
    <property type="protein sequence ID" value="KAG7292935.1"/>
    <property type="molecule type" value="Genomic_DNA"/>
</dbReference>
<evidence type="ECO:0000256" key="1">
    <source>
        <dbReference type="SAM" id="MobiDB-lite"/>
    </source>
</evidence>
<dbReference type="InterPro" id="IPR025213">
    <property type="entry name" value="Sim4_Fta2"/>
</dbReference>
<gene>
    <name evidence="2" type="ORF">NEMBOFW57_002980</name>
</gene>
<name>A0AAD4I459_9PEZI</name>
<accession>A0AAD4I459</accession>
<dbReference type="Pfam" id="PF13095">
    <property type="entry name" value="FTA2"/>
    <property type="match status" value="1"/>
</dbReference>
<dbReference type="InterPro" id="IPR011009">
    <property type="entry name" value="Kinase-like_dom_sf"/>
</dbReference>